<comment type="caution">
    <text evidence="1">The sequence shown here is derived from an EMBL/GenBank/DDBJ whole genome shotgun (WGS) entry which is preliminary data.</text>
</comment>
<accession>A0A9P8NZJ8</accession>
<protein>
    <submittedName>
        <fullName evidence="1">Uncharacterized protein</fullName>
    </submittedName>
</protein>
<dbReference type="Proteomes" id="UP000769157">
    <property type="component" value="Unassembled WGS sequence"/>
</dbReference>
<gene>
    <name evidence="1" type="ORF">OGAPHI_005616</name>
</gene>
<reference evidence="1" key="1">
    <citation type="journal article" date="2021" name="Open Biol.">
        <title>Shared evolutionary footprints suggest mitochondrial oxidative damage underlies multiple complex I losses in fungi.</title>
        <authorList>
            <person name="Schikora-Tamarit M.A."/>
            <person name="Marcet-Houben M."/>
            <person name="Nosek J."/>
            <person name="Gabaldon T."/>
        </authorList>
    </citation>
    <scope>NUCLEOTIDE SEQUENCE</scope>
    <source>
        <strain evidence="1">CBS6075</strain>
    </source>
</reference>
<dbReference type="EMBL" id="JAEUBE010000378">
    <property type="protein sequence ID" value="KAH3662364.1"/>
    <property type="molecule type" value="Genomic_DNA"/>
</dbReference>
<dbReference type="GeneID" id="70237580"/>
<sequence length="115" mass="13361">MMMRMNPDSVFQPAVSESWFHVPLRMKQNEFCSGRDIVLDQQSLKLSNIRRTLRVGQQQNAVTLLNTGFGPRRVHRSIDQIRDNVVFVFQFGKVSALLQFRQMVKSVFSKTAQRC</sequence>
<evidence type="ECO:0000313" key="1">
    <source>
        <dbReference type="EMBL" id="KAH3662364.1"/>
    </source>
</evidence>
<reference evidence="1" key="2">
    <citation type="submission" date="2021-01" db="EMBL/GenBank/DDBJ databases">
        <authorList>
            <person name="Schikora-Tamarit M.A."/>
        </authorList>
    </citation>
    <scope>NUCLEOTIDE SEQUENCE</scope>
    <source>
        <strain evidence="1">CBS6075</strain>
    </source>
</reference>
<keyword evidence="2" id="KW-1185">Reference proteome</keyword>
<evidence type="ECO:0000313" key="2">
    <source>
        <dbReference type="Proteomes" id="UP000769157"/>
    </source>
</evidence>
<dbReference type="RefSeq" id="XP_046059453.1">
    <property type="nucleotide sequence ID" value="XM_046206816.1"/>
</dbReference>
<proteinExistence type="predicted"/>
<name>A0A9P8NZJ8_9ASCO</name>
<organism evidence="1 2">
    <name type="scientific">Ogataea philodendri</name>
    <dbReference type="NCBI Taxonomy" id="1378263"/>
    <lineage>
        <taxon>Eukaryota</taxon>
        <taxon>Fungi</taxon>
        <taxon>Dikarya</taxon>
        <taxon>Ascomycota</taxon>
        <taxon>Saccharomycotina</taxon>
        <taxon>Pichiomycetes</taxon>
        <taxon>Pichiales</taxon>
        <taxon>Pichiaceae</taxon>
        <taxon>Ogataea</taxon>
    </lineage>
</organism>
<dbReference type="AlphaFoldDB" id="A0A9P8NZJ8"/>